<accession>A0A6L7ISG6</accession>
<evidence type="ECO:0000313" key="1">
    <source>
        <dbReference type="EMBL" id="QOS66748.1"/>
    </source>
</evidence>
<protein>
    <recommendedName>
        <fullName evidence="3">DUF559 domain-containing protein</fullName>
    </recommendedName>
</protein>
<dbReference type="AlphaFoldDB" id="A0A6L7ISG6"/>
<sequence>MSIVLSHISALEFWRSAASDAGPPRAACALRDAPACAPAPASSSERALLSCGTFSAPLHVLALDGRRKSTPHVVVHQARSLPSGSFRAIALEGAEEPLFVACPELAFAHLAASLSFARAVHLGYELCGTYAPDDSRPFGVRNRSPLATPDGIAAYLDQAGAVRGAGPARVALPHVLALSASPRESTLSMLLTLPYARGGSNIAHPRMNAVIPIGKRNRWAADRSRFRCDLLWPEQNVAVEYDSTLCHTGPTRIAADAARRNALESLGLTVMTATWRQVANRQEYERFARILAGHLGARIRPSCQDYARKQFALRAELLR</sequence>
<evidence type="ECO:0000313" key="2">
    <source>
        <dbReference type="Proteomes" id="UP000478463"/>
    </source>
</evidence>
<organism evidence="1 2">
    <name type="scientific">Eggerthella guodeyinii</name>
    <dbReference type="NCBI Taxonomy" id="2690837"/>
    <lineage>
        <taxon>Bacteria</taxon>
        <taxon>Bacillati</taxon>
        <taxon>Actinomycetota</taxon>
        <taxon>Coriobacteriia</taxon>
        <taxon>Eggerthellales</taxon>
        <taxon>Eggerthellaceae</taxon>
        <taxon>Eggerthella</taxon>
    </lineage>
</organism>
<name>A0A6L7ISG6_9ACTN</name>
<gene>
    <name evidence="1" type="ORF">GS424_009245</name>
</gene>
<dbReference type="KEGG" id="egd:GS424_009245"/>
<dbReference type="EMBL" id="CP063310">
    <property type="protein sequence ID" value="QOS66748.1"/>
    <property type="molecule type" value="Genomic_DNA"/>
</dbReference>
<reference evidence="1 2" key="1">
    <citation type="submission" date="2020-10" db="EMBL/GenBank/DDBJ databases">
        <title>Eggerthella sp. nov., isolated from human feces.</title>
        <authorList>
            <person name="Yajun G."/>
        </authorList>
    </citation>
    <scope>NUCLEOTIDE SEQUENCE [LARGE SCALE GENOMIC DNA]</scope>
    <source>
        <strain evidence="1 2">HF-1101</strain>
    </source>
</reference>
<dbReference type="Proteomes" id="UP000478463">
    <property type="component" value="Chromosome"/>
</dbReference>
<dbReference type="Gene3D" id="3.40.960.10">
    <property type="entry name" value="VSR Endonuclease"/>
    <property type="match status" value="1"/>
</dbReference>
<proteinExistence type="predicted"/>
<evidence type="ECO:0008006" key="3">
    <source>
        <dbReference type="Google" id="ProtNLM"/>
    </source>
</evidence>